<evidence type="ECO:0000313" key="3">
    <source>
        <dbReference type="Proteomes" id="UP000185487"/>
    </source>
</evidence>
<protein>
    <submittedName>
        <fullName evidence="2">Uncharacterized protein</fullName>
    </submittedName>
</protein>
<reference evidence="2 4" key="2">
    <citation type="submission" date="2016-10" db="EMBL/GenBank/DDBJ databases">
        <authorList>
            <person name="Varghese N."/>
            <person name="Submissions S."/>
        </authorList>
    </citation>
    <scope>NUCLEOTIDE SEQUENCE [LARGE SCALE GENOMIC DNA]</scope>
    <source>
        <strain evidence="2 4">CBMB27</strain>
    </source>
</reference>
<keyword evidence="3" id="KW-1185">Reference proteome</keyword>
<sequence length="160" mass="18178">MAFVCTVSENDLNVEIFKRGDASLSVLPIGYNDDLGTVYSMAVGFEPLPGGDTEFFFHVVEAHPEMDEEHIYWSGRETRFISDPEDRKAILAAMLYLTQGLLRSSQPETVRWFTHDEDPPDKALVKHFLIANVFDVNGYSVITPDPYHGRRVWLAERRAG</sequence>
<dbReference type="EMBL" id="CP015367">
    <property type="protein sequence ID" value="APT31951.1"/>
    <property type="molecule type" value="Genomic_DNA"/>
</dbReference>
<dbReference type="Proteomes" id="UP000199140">
    <property type="component" value="Unassembled WGS sequence"/>
</dbReference>
<evidence type="ECO:0000313" key="2">
    <source>
        <dbReference type="EMBL" id="SFH01024.1"/>
    </source>
</evidence>
<dbReference type="EMBL" id="FOPK01000012">
    <property type="protein sequence ID" value="SFH01024.1"/>
    <property type="molecule type" value="Genomic_DNA"/>
</dbReference>
<dbReference type="RefSeq" id="WP_075380595.1">
    <property type="nucleotide sequence ID" value="NZ_CP015367.1"/>
</dbReference>
<reference evidence="1 3" key="1">
    <citation type="submission" date="2016-04" db="EMBL/GenBank/DDBJ databases">
        <title>Complete genome sequencing and analysis of CBMB27, Methylobacterium phyllosphaerae isolated from leaf tissues of rice (Oryza sativa L.).</title>
        <authorList>
            <person name="Lee Y."/>
            <person name="Hwangbo K."/>
            <person name="Chung H."/>
            <person name="Yoo J."/>
            <person name="Kim K.Y."/>
            <person name="Sa T.M."/>
            <person name="Um Y."/>
            <person name="Madhaiyan M."/>
        </authorList>
    </citation>
    <scope>NUCLEOTIDE SEQUENCE [LARGE SCALE GENOMIC DNA]</scope>
    <source>
        <strain evidence="1 3">CBMB27</strain>
    </source>
</reference>
<organism evidence="2 4">
    <name type="scientific">Methylobacterium phyllosphaerae</name>
    <dbReference type="NCBI Taxonomy" id="418223"/>
    <lineage>
        <taxon>Bacteria</taxon>
        <taxon>Pseudomonadati</taxon>
        <taxon>Pseudomonadota</taxon>
        <taxon>Alphaproteobacteria</taxon>
        <taxon>Hyphomicrobiales</taxon>
        <taxon>Methylobacteriaceae</taxon>
        <taxon>Methylobacterium</taxon>
    </lineage>
</organism>
<dbReference type="Proteomes" id="UP000185487">
    <property type="component" value="Chromosome"/>
</dbReference>
<evidence type="ECO:0000313" key="1">
    <source>
        <dbReference type="EMBL" id="APT31951.1"/>
    </source>
</evidence>
<name>A0AAE8HSG1_9HYPH</name>
<evidence type="ECO:0000313" key="4">
    <source>
        <dbReference type="Proteomes" id="UP000199140"/>
    </source>
</evidence>
<dbReference type="AlphaFoldDB" id="A0AAE8HSG1"/>
<proteinExistence type="predicted"/>
<dbReference type="KEGG" id="mphy:MCBMB27_02660"/>
<accession>A0AAE8HSG1</accession>
<gene>
    <name evidence="1" type="ORF">MCBMB27_02660</name>
    <name evidence="2" type="ORF">SAMN05192567_1127</name>
</gene>